<evidence type="ECO:0000256" key="9">
    <source>
        <dbReference type="PROSITE-ProRule" id="PRU01319"/>
    </source>
</evidence>
<dbReference type="PaxDb" id="2903-EOD41026"/>
<dbReference type="Pfam" id="PF01351">
    <property type="entry name" value="RNase_HII"/>
    <property type="match status" value="1"/>
</dbReference>
<dbReference type="RefSeq" id="XP_005793455.1">
    <property type="nucleotide sequence ID" value="XM_005793398.1"/>
</dbReference>
<dbReference type="SUPFAM" id="SSF53098">
    <property type="entry name" value="Ribonuclease H-like"/>
    <property type="match status" value="1"/>
</dbReference>
<dbReference type="GO" id="GO:0004523">
    <property type="term" value="F:RNA-DNA hybrid ribonuclease activity"/>
    <property type="evidence" value="ECO:0007669"/>
    <property type="project" value="UniProtKB-UniRule"/>
</dbReference>
<dbReference type="GO" id="GO:0046872">
    <property type="term" value="F:metal ion binding"/>
    <property type="evidence" value="ECO:0007669"/>
    <property type="project" value="UniProtKB-KW"/>
</dbReference>
<evidence type="ECO:0000313" key="14">
    <source>
        <dbReference type="Proteomes" id="UP000013827"/>
    </source>
</evidence>
<dbReference type="HOGENOM" id="CLU_781740_0_0_1"/>
<dbReference type="InterPro" id="IPR024567">
    <property type="entry name" value="RNase_HII/HIII_dom"/>
</dbReference>
<keyword evidence="8 9" id="KW-0378">Hydrolase</keyword>
<dbReference type="GO" id="GO:0003723">
    <property type="term" value="F:RNA binding"/>
    <property type="evidence" value="ECO:0007669"/>
    <property type="project" value="UniProtKB-UniRule"/>
</dbReference>
<name>A0A0D3KZ41_EMIH1</name>
<comment type="similarity">
    <text evidence="10">Belongs to the RNase HII family.</text>
</comment>
<evidence type="ECO:0000256" key="8">
    <source>
        <dbReference type="ARBA" id="ARBA00022801"/>
    </source>
</evidence>
<keyword evidence="14" id="KW-1185">Reference proteome</keyword>
<evidence type="ECO:0000313" key="13">
    <source>
        <dbReference type="EnsemblProtists" id="EOD41026"/>
    </source>
</evidence>
<dbReference type="InterPro" id="IPR001352">
    <property type="entry name" value="RNase_HII/HIII"/>
</dbReference>
<reference evidence="14" key="1">
    <citation type="journal article" date="2013" name="Nature">
        <title>Pan genome of the phytoplankton Emiliania underpins its global distribution.</title>
        <authorList>
            <person name="Read B.A."/>
            <person name="Kegel J."/>
            <person name="Klute M.J."/>
            <person name="Kuo A."/>
            <person name="Lefebvre S.C."/>
            <person name="Maumus F."/>
            <person name="Mayer C."/>
            <person name="Miller J."/>
            <person name="Monier A."/>
            <person name="Salamov A."/>
            <person name="Young J."/>
            <person name="Aguilar M."/>
            <person name="Claverie J.M."/>
            <person name="Frickenhaus S."/>
            <person name="Gonzalez K."/>
            <person name="Herman E.K."/>
            <person name="Lin Y.C."/>
            <person name="Napier J."/>
            <person name="Ogata H."/>
            <person name="Sarno A.F."/>
            <person name="Shmutz J."/>
            <person name="Schroeder D."/>
            <person name="de Vargas C."/>
            <person name="Verret F."/>
            <person name="von Dassow P."/>
            <person name="Valentin K."/>
            <person name="Van de Peer Y."/>
            <person name="Wheeler G."/>
            <person name="Dacks J.B."/>
            <person name="Delwiche C.F."/>
            <person name="Dyhrman S.T."/>
            <person name="Glockner G."/>
            <person name="John U."/>
            <person name="Richards T."/>
            <person name="Worden A.Z."/>
            <person name="Zhang X."/>
            <person name="Grigoriev I.V."/>
            <person name="Allen A.E."/>
            <person name="Bidle K."/>
            <person name="Borodovsky M."/>
            <person name="Bowler C."/>
            <person name="Brownlee C."/>
            <person name="Cock J.M."/>
            <person name="Elias M."/>
            <person name="Gladyshev V.N."/>
            <person name="Groth M."/>
            <person name="Guda C."/>
            <person name="Hadaegh A."/>
            <person name="Iglesias-Rodriguez M.D."/>
            <person name="Jenkins J."/>
            <person name="Jones B.M."/>
            <person name="Lawson T."/>
            <person name="Leese F."/>
            <person name="Lindquist E."/>
            <person name="Lobanov A."/>
            <person name="Lomsadze A."/>
            <person name="Malik S.B."/>
            <person name="Marsh M.E."/>
            <person name="Mackinder L."/>
            <person name="Mock T."/>
            <person name="Mueller-Roeber B."/>
            <person name="Pagarete A."/>
            <person name="Parker M."/>
            <person name="Probert I."/>
            <person name="Quesneville H."/>
            <person name="Raines C."/>
            <person name="Rensing S.A."/>
            <person name="Riano-Pachon D.M."/>
            <person name="Richier S."/>
            <person name="Rokitta S."/>
            <person name="Shiraiwa Y."/>
            <person name="Soanes D.M."/>
            <person name="van der Giezen M."/>
            <person name="Wahlund T.M."/>
            <person name="Williams B."/>
            <person name="Wilson W."/>
            <person name="Wolfe G."/>
            <person name="Wurch L.L."/>
        </authorList>
    </citation>
    <scope>NUCLEOTIDE SEQUENCE</scope>
</reference>
<feature type="domain" description="RNase H type-2" evidence="12">
    <location>
        <begin position="25"/>
        <end position="224"/>
    </location>
</feature>
<comment type="cofactor">
    <cofactor evidence="2">
        <name>Mg(2+)</name>
        <dbReference type="ChEBI" id="CHEBI:18420"/>
    </cofactor>
</comment>
<dbReference type="PANTHER" id="PTHR10954:SF18">
    <property type="entry name" value="RIBONUCLEASE HII"/>
    <property type="match status" value="1"/>
</dbReference>
<keyword evidence="5 9" id="KW-0540">Nuclease</keyword>
<evidence type="ECO:0000256" key="11">
    <source>
        <dbReference type="SAM" id="MobiDB-lite"/>
    </source>
</evidence>
<accession>A0A0D3KZ41</accession>
<keyword evidence="6 9" id="KW-0479">Metal-binding</keyword>
<dbReference type="GO" id="GO:0006298">
    <property type="term" value="P:mismatch repair"/>
    <property type="evidence" value="ECO:0007669"/>
    <property type="project" value="TreeGrafter"/>
</dbReference>
<evidence type="ECO:0000256" key="10">
    <source>
        <dbReference type="RuleBase" id="RU003515"/>
    </source>
</evidence>
<evidence type="ECO:0000256" key="7">
    <source>
        <dbReference type="ARBA" id="ARBA00022759"/>
    </source>
</evidence>
<evidence type="ECO:0000256" key="1">
    <source>
        <dbReference type="ARBA" id="ARBA00000077"/>
    </source>
</evidence>
<feature type="compositionally biased region" description="Basic residues" evidence="11">
    <location>
        <begin position="343"/>
        <end position="355"/>
    </location>
</feature>
<feature type="compositionally biased region" description="Low complexity" evidence="11">
    <location>
        <begin position="313"/>
        <end position="324"/>
    </location>
</feature>
<feature type="region of interest" description="Disordered" evidence="11">
    <location>
        <begin position="239"/>
        <end position="355"/>
    </location>
</feature>
<comment type="function">
    <text evidence="10">Endonuclease that specifically degrades the RNA of RNA-DNA hybrids.</text>
</comment>
<comment type="cofactor">
    <cofactor evidence="9">
        <name>Mn(2+)</name>
        <dbReference type="ChEBI" id="CHEBI:29035"/>
    </cofactor>
    <cofactor evidence="9">
        <name>Mg(2+)</name>
        <dbReference type="ChEBI" id="CHEBI:18420"/>
    </cofactor>
    <text evidence="9">Manganese or magnesium. Binds 1 divalent metal ion per monomer in the absence of substrate. May bind a second metal ion after substrate binding.</text>
</comment>
<dbReference type="AlphaFoldDB" id="A0A0D3KZ41"/>
<evidence type="ECO:0000256" key="6">
    <source>
        <dbReference type="ARBA" id="ARBA00022723"/>
    </source>
</evidence>
<evidence type="ECO:0000259" key="12">
    <source>
        <dbReference type="PROSITE" id="PS51975"/>
    </source>
</evidence>
<evidence type="ECO:0000256" key="4">
    <source>
        <dbReference type="ARBA" id="ARBA00022490"/>
    </source>
</evidence>
<dbReference type="STRING" id="2903.R1FZ69"/>
<protein>
    <recommendedName>
        <fullName evidence="10">Ribonuclease</fullName>
        <ecNumber evidence="10">3.1.26.4</ecNumber>
    </recommendedName>
</protein>
<keyword evidence="4" id="KW-0963">Cytoplasm</keyword>
<feature type="binding site" evidence="9">
    <location>
        <position position="131"/>
    </location>
    <ligand>
        <name>a divalent metal cation</name>
        <dbReference type="ChEBI" id="CHEBI:60240"/>
    </ligand>
</feature>
<dbReference type="Proteomes" id="UP000013827">
    <property type="component" value="Unassembled WGS sequence"/>
</dbReference>
<dbReference type="PROSITE" id="PS51975">
    <property type="entry name" value="RNASE_H_2"/>
    <property type="match status" value="1"/>
</dbReference>
<evidence type="ECO:0000256" key="2">
    <source>
        <dbReference type="ARBA" id="ARBA00001946"/>
    </source>
</evidence>
<evidence type="ECO:0000256" key="5">
    <source>
        <dbReference type="ARBA" id="ARBA00022722"/>
    </source>
</evidence>
<feature type="compositionally biased region" description="Gly residues" evidence="11">
    <location>
        <begin position="246"/>
        <end position="256"/>
    </location>
</feature>
<comment type="subcellular location">
    <subcellularLocation>
        <location evidence="3">Cytoplasm</location>
    </subcellularLocation>
</comment>
<dbReference type="EnsemblProtists" id="EOD41026">
    <property type="protein sequence ID" value="EOD41026"/>
    <property type="gene ID" value="EMIHUDRAFT_108208"/>
</dbReference>
<keyword evidence="7 9" id="KW-0255">Endonuclease</keyword>
<proteinExistence type="inferred from homology"/>
<dbReference type="KEGG" id="ehx:EMIHUDRAFT_108208"/>
<feature type="compositionally biased region" description="Gly residues" evidence="11">
    <location>
        <begin position="269"/>
        <end position="297"/>
    </location>
</feature>
<organism evidence="13 14">
    <name type="scientific">Emiliania huxleyi (strain CCMP1516)</name>
    <dbReference type="NCBI Taxonomy" id="280463"/>
    <lineage>
        <taxon>Eukaryota</taxon>
        <taxon>Haptista</taxon>
        <taxon>Haptophyta</taxon>
        <taxon>Prymnesiophyceae</taxon>
        <taxon>Isochrysidales</taxon>
        <taxon>Noelaerhabdaceae</taxon>
        <taxon>Emiliania</taxon>
    </lineage>
</organism>
<reference evidence="13" key="2">
    <citation type="submission" date="2024-10" db="UniProtKB">
        <authorList>
            <consortium name="EnsemblProtists"/>
        </authorList>
    </citation>
    <scope>IDENTIFICATION</scope>
</reference>
<dbReference type="GO" id="GO:0032299">
    <property type="term" value="C:ribonuclease H2 complex"/>
    <property type="evidence" value="ECO:0007669"/>
    <property type="project" value="TreeGrafter"/>
</dbReference>
<dbReference type="PANTHER" id="PTHR10954">
    <property type="entry name" value="RIBONUCLEASE H2 SUBUNIT A"/>
    <property type="match status" value="1"/>
</dbReference>
<dbReference type="EC" id="3.1.26.4" evidence="10"/>
<feature type="binding site" evidence="9">
    <location>
        <position position="32"/>
    </location>
    <ligand>
        <name>a divalent metal cation</name>
        <dbReference type="ChEBI" id="CHEBI:60240"/>
    </ligand>
</feature>
<feature type="binding site" evidence="9">
    <location>
        <position position="31"/>
    </location>
    <ligand>
        <name>a divalent metal cation</name>
        <dbReference type="ChEBI" id="CHEBI:60240"/>
    </ligand>
</feature>
<comment type="catalytic activity">
    <reaction evidence="1 9 10">
        <text>Endonucleolytic cleavage to 5'-phosphomonoester.</text>
        <dbReference type="EC" id="3.1.26.4"/>
    </reaction>
</comment>
<evidence type="ECO:0000256" key="3">
    <source>
        <dbReference type="ARBA" id="ARBA00004496"/>
    </source>
</evidence>
<dbReference type="InterPro" id="IPR012337">
    <property type="entry name" value="RNaseH-like_sf"/>
</dbReference>
<dbReference type="GeneID" id="17286337"/>
<dbReference type="GO" id="GO:0043137">
    <property type="term" value="P:DNA replication, removal of RNA primer"/>
    <property type="evidence" value="ECO:0007669"/>
    <property type="project" value="TreeGrafter"/>
</dbReference>
<dbReference type="Gene3D" id="3.30.420.10">
    <property type="entry name" value="Ribonuclease H-like superfamily/Ribonuclease H"/>
    <property type="match status" value="1"/>
</dbReference>
<sequence>MLRIAAACHGLLSRTTERHLRRTHPHVAGLDECGVGAIAGPVVAAAVRLPESDDAAAWLPAGDCKLLSRAARLDAYERLRAAPRVLWSCAAVDHRAVDSLGPQAAAHAAMRLAAARLERKACRSCFYYLVDGEAVPAGLRGEAHVRCDQSEACVAAASIVASVAHEVAMRSLGRRHGLWDLPTNLGWPSRQHMRLLLRHGPSGCHRGSCFPFAPRYGRRLASHPDRAAYTVVQRELRRARSEDAVAGGGGAGGSGSDGADVCSDSDGAEAGGGSGKGGGGEGGGEEGGGGGEGGGGRDQPAGAEEARRRRYLELAGRIEAARAPGAGGGGPRRYEAGSASSVRGRRRRRRRPSTH</sequence>
<dbReference type="InterPro" id="IPR036397">
    <property type="entry name" value="RNaseH_sf"/>
</dbReference>
<dbReference type="GO" id="GO:0005737">
    <property type="term" value="C:cytoplasm"/>
    <property type="evidence" value="ECO:0007669"/>
    <property type="project" value="UniProtKB-SubCell"/>
</dbReference>